<protein>
    <submittedName>
        <fullName evidence="1">Uncharacterized protein</fullName>
    </submittedName>
</protein>
<comment type="caution">
    <text evidence="1">The sequence shown here is derived from an EMBL/GenBank/DDBJ whole genome shotgun (WGS) entry which is preliminary data.</text>
</comment>
<reference evidence="1" key="1">
    <citation type="journal article" date="2023" name="Science">
        <title>Genome structures resolve the early diversification of teleost fishes.</title>
        <authorList>
            <person name="Parey E."/>
            <person name="Louis A."/>
            <person name="Montfort J."/>
            <person name="Bouchez O."/>
            <person name="Roques C."/>
            <person name="Iampietro C."/>
            <person name="Lluch J."/>
            <person name="Castinel A."/>
            <person name="Donnadieu C."/>
            <person name="Desvignes T."/>
            <person name="Floi Bucao C."/>
            <person name="Jouanno E."/>
            <person name="Wen M."/>
            <person name="Mejri S."/>
            <person name="Dirks R."/>
            <person name="Jansen H."/>
            <person name="Henkel C."/>
            <person name="Chen W.J."/>
            <person name="Zahm M."/>
            <person name="Cabau C."/>
            <person name="Klopp C."/>
            <person name="Thompson A.W."/>
            <person name="Robinson-Rechavi M."/>
            <person name="Braasch I."/>
            <person name="Lecointre G."/>
            <person name="Bobe J."/>
            <person name="Postlethwait J.H."/>
            <person name="Berthelot C."/>
            <person name="Roest Crollius H."/>
            <person name="Guiguen Y."/>
        </authorList>
    </citation>
    <scope>NUCLEOTIDE SEQUENCE</scope>
    <source>
        <strain evidence="1">NC1722</strain>
    </source>
</reference>
<name>A0AAD7RZA1_9TELE</name>
<dbReference type="AlphaFoldDB" id="A0AAD7RZA1"/>
<dbReference type="EMBL" id="JAINUG010000142">
    <property type="protein sequence ID" value="KAJ8392947.1"/>
    <property type="molecule type" value="Genomic_DNA"/>
</dbReference>
<evidence type="ECO:0000313" key="1">
    <source>
        <dbReference type="EMBL" id="KAJ8392947.1"/>
    </source>
</evidence>
<dbReference type="Proteomes" id="UP001221898">
    <property type="component" value="Unassembled WGS sequence"/>
</dbReference>
<keyword evidence="2" id="KW-1185">Reference proteome</keyword>
<organism evidence="1 2">
    <name type="scientific">Aldrovandia affinis</name>
    <dbReference type="NCBI Taxonomy" id="143900"/>
    <lineage>
        <taxon>Eukaryota</taxon>
        <taxon>Metazoa</taxon>
        <taxon>Chordata</taxon>
        <taxon>Craniata</taxon>
        <taxon>Vertebrata</taxon>
        <taxon>Euteleostomi</taxon>
        <taxon>Actinopterygii</taxon>
        <taxon>Neopterygii</taxon>
        <taxon>Teleostei</taxon>
        <taxon>Notacanthiformes</taxon>
        <taxon>Halosauridae</taxon>
        <taxon>Aldrovandia</taxon>
    </lineage>
</organism>
<sequence>MVVRTHLVQRCPLWKLVWSQTSLCTHQSGGRIITPSPERWGGRGWADSEHVAGGALGNGPDRHMPSPGNALLPVKSLAPKSSALWAGEARGRGSEYGLDFGPAYQMSTQTSIEMGWRARAVSLGAC</sequence>
<gene>
    <name evidence="1" type="ORF">AAFF_G00071510</name>
</gene>
<evidence type="ECO:0000313" key="2">
    <source>
        <dbReference type="Proteomes" id="UP001221898"/>
    </source>
</evidence>
<proteinExistence type="predicted"/>
<accession>A0AAD7RZA1</accession>